<keyword evidence="2" id="KW-1133">Transmembrane helix</keyword>
<evidence type="ECO:0000256" key="2">
    <source>
        <dbReference type="SAM" id="Phobius"/>
    </source>
</evidence>
<dbReference type="EMBL" id="JBEXRX010000126">
    <property type="protein sequence ID" value="MEU0155761.1"/>
    <property type="molecule type" value="Genomic_DNA"/>
</dbReference>
<feature type="region of interest" description="Disordered" evidence="1">
    <location>
        <begin position="136"/>
        <end position="160"/>
    </location>
</feature>
<keyword evidence="2" id="KW-0472">Membrane</keyword>
<protein>
    <recommendedName>
        <fullName evidence="5">DUF4345 domain-containing protein</fullName>
    </recommendedName>
</protein>
<feature type="transmembrane region" description="Helical" evidence="2">
    <location>
        <begin position="107"/>
        <end position="128"/>
    </location>
</feature>
<dbReference type="RefSeq" id="WP_355667328.1">
    <property type="nucleotide sequence ID" value="NZ_JBEXRX010000126.1"/>
</dbReference>
<proteinExistence type="predicted"/>
<evidence type="ECO:0000256" key="1">
    <source>
        <dbReference type="SAM" id="MobiDB-lite"/>
    </source>
</evidence>
<name>A0ABV2VSI6_9ACTN</name>
<sequence>MRLPRSGAGWTIAVFGLLALLLGALGLIWPETQLRLLGFEVPTERAPGDYTGAFLTASSMASFNMGVYYLLAVATEWRPFYRFTVWFRLVTFTVFSIAVLSDVAPDRFLGVAAWEGLGAVATAVGLWWDSRRAATGPAGPGAADDSAPGPDAVPATDAVH</sequence>
<keyword evidence="2" id="KW-0812">Transmembrane</keyword>
<reference evidence="3 4" key="1">
    <citation type="submission" date="2024-06" db="EMBL/GenBank/DDBJ databases">
        <title>The Natural Products Discovery Center: Release of the First 8490 Sequenced Strains for Exploring Actinobacteria Biosynthetic Diversity.</title>
        <authorList>
            <person name="Kalkreuter E."/>
            <person name="Kautsar S.A."/>
            <person name="Yang D."/>
            <person name="Bader C.D."/>
            <person name="Teijaro C.N."/>
            <person name="Fluegel L."/>
            <person name="Davis C.M."/>
            <person name="Simpson J.R."/>
            <person name="Lauterbach L."/>
            <person name="Steele A.D."/>
            <person name="Gui C."/>
            <person name="Meng S."/>
            <person name="Li G."/>
            <person name="Viehrig K."/>
            <person name="Ye F."/>
            <person name="Su P."/>
            <person name="Kiefer A.F."/>
            <person name="Nichols A."/>
            <person name="Cepeda A.J."/>
            <person name="Yan W."/>
            <person name="Fan B."/>
            <person name="Jiang Y."/>
            <person name="Adhikari A."/>
            <person name="Zheng C.-J."/>
            <person name="Schuster L."/>
            <person name="Cowan T.M."/>
            <person name="Smanski M.J."/>
            <person name="Chevrette M.G."/>
            <person name="De Carvalho L.P.S."/>
            <person name="Shen B."/>
        </authorList>
    </citation>
    <scope>NUCLEOTIDE SEQUENCE [LARGE SCALE GENOMIC DNA]</scope>
    <source>
        <strain evidence="3 4">NPDC006286</strain>
    </source>
</reference>
<accession>A0ABV2VSI6</accession>
<evidence type="ECO:0008006" key="5">
    <source>
        <dbReference type="Google" id="ProtNLM"/>
    </source>
</evidence>
<gene>
    <name evidence="3" type="ORF">ABZ071_28485</name>
</gene>
<feature type="transmembrane region" description="Helical" evidence="2">
    <location>
        <begin position="83"/>
        <end position="101"/>
    </location>
</feature>
<feature type="transmembrane region" description="Helical" evidence="2">
    <location>
        <begin position="50"/>
        <end position="71"/>
    </location>
</feature>
<keyword evidence="4" id="KW-1185">Reference proteome</keyword>
<comment type="caution">
    <text evidence="3">The sequence shown here is derived from an EMBL/GenBank/DDBJ whole genome shotgun (WGS) entry which is preliminary data.</text>
</comment>
<evidence type="ECO:0000313" key="3">
    <source>
        <dbReference type="EMBL" id="MEU0155761.1"/>
    </source>
</evidence>
<organism evidence="3 4">
    <name type="scientific">Micromonospora fulviviridis</name>
    <dbReference type="NCBI Taxonomy" id="47860"/>
    <lineage>
        <taxon>Bacteria</taxon>
        <taxon>Bacillati</taxon>
        <taxon>Actinomycetota</taxon>
        <taxon>Actinomycetes</taxon>
        <taxon>Micromonosporales</taxon>
        <taxon>Micromonosporaceae</taxon>
        <taxon>Micromonospora</taxon>
    </lineage>
</organism>
<evidence type="ECO:0000313" key="4">
    <source>
        <dbReference type="Proteomes" id="UP001550348"/>
    </source>
</evidence>
<dbReference type="Proteomes" id="UP001550348">
    <property type="component" value="Unassembled WGS sequence"/>
</dbReference>